<dbReference type="EMBL" id="JAUSRB010000002">
    <property type="protein sequence ID" value="MDP9868487.1"/>
    <property type="molecule type" value="Genomic_DNA"/>
</dbReference>
<gene>
    <name evidence="2" type="ORF">J2S55_007753</name>
</gene>
<sequence length="41" mass="4512">MVANPAKPHYSWPDGWRLETTPEGTGHLIQKGAERAPVQNA</sequence>
<keyword evidence="3" id="KW-1185">Reference proteome</keyword>
<feature type="region of interest" description="Disordered" evidence="1">
    <location>
        <begin position="1"/>
        <end position="41"/>
    </location>
</feature>
<evidence type="ECO:0000313" key="2">
    <source>
        <dbReference type="EMBL" id="MDP9868487.1"/>
    </source>
</evidence>
<dbReference type="Proteomes" id="UP001230426">
    <property type="component" value="Unassembled WGS sequence"/>
</dbReference>
<protein>
    <submittedName>
        <fullName evidence="2">Uncharacterized protein</fullName>
    </submittedName>
</protein>
<organism evidence="2 3">
    <name type="scientific">Streptosporangium brasiliense</name>
    <dbReference type="NCBI Taxonomy" id="47480"/>
    <lineage>
        <taxon>Bacteria</taxon>
        <taxon>Bacillati</taxon>
        <taxon>Actinomycetota</taxon>
        <taxon>Actinomycetes</taxon>
        <taxon>Streptosporangiales</taxon>
        <taxon>Streptosporangiaceae</taxon>
        <taxon>Streptosporangium</taxon>
    </lineage>
</organism>
<proteinExistence type="predicted"/>
<evidence type="ECO:0000256" key="1">
    <source>
        <dbReference type="SAM" id="MobiDB-lite"/>
    </source>
</evidence>
<accession>A0ABT9RGU0</accession>
<comment type="caution">
    <text evidence="2">The sequence shown here is derived from an EMBL/GenBank/DDBJ whole genome shotgun (WGS) entry which is preliminary data.</text>
</comment>
<evidence type="ECO:0000313" key="3">
    <source>
        <dbReference type="Proteomes" id="UP001230426"/>
    </source>
</evidence>
<reference evidence="2 3" key="1">
    <citation type="submission" date="2023-07" db="EMBL/GenBank/DDBJ databases">
        <title>Sequencing the genomes of 1000 actinobacteria strains.</title>
        <authorList>
            <person name="Klenk H.-P."/>
        </authorList>
    </citation>
    <scope>NUCLEOTIDE SEQUENCE [LARGE SCALE GENOMIC DNA]</scope>
    <source>
        <strain evidence="2 3">DSM 44109</strain>
    </source>
</reference>
<name>A0ABT9RGU0_9ACTN</name>